<proteinExistence type="predicted"/>
<dbReference type="Gramene" id="rna-AYBTSS11_LOCUS5117">
    <property type="protein sequence ID" value="CAJ1931199.1"/>
    <property type="gene ID" value="gene-AYBTSS11_LOCUS5117"/>
</dbReference>
<protein>
    <submittedName>
        <fullName evidence="1">Uncharacterized protein</fullName>
    </submittedName>
</protein>
<organism evidence="1 2">
    <name type="scientific">Sphenostylis stenocarpa</name>
    <dbReference type="NCBI Taxonomy" id="92480"/>
    <lineage>
        <taxon>Eukaryota</taxon>
        <taxon>Viridiplantae</taxon>
        <taxon>Streptophyta</taxon>
        <taxon>Embryophyta</taxon>
        <taxon>Tracheophyta</taxon>
        <taxon>Spermatophyta</taxon>
        <taxon>Magnoliopsida</taxon>
        <taxon>eudicotyledons</taxon>
        <taxon>Gunneridae</taxon>
        <taxon>Pentapetalae</taxon>
        <taxon>rosids</taxon>
        <taxon>fabids</taxon>
        <taxon>Fabales</taxon>
        <taxon>Fabaceae</taxon>
        <taxon>Papilionoideae</taxon>
        <taxon>50 kb inversion clade</taxon>
        <taxon>NPAAA clade</taxon>
        <taxon>indigoferoid/millettioid clade</taxon>
        <taxon>Phaseoleae</taxon>
        <taxon>Sphenostylis</taxon>
    </lineage>
</organism>
<name>A0AA86V4G2_9FABA</name>
<accession>A0AA86V4G2</accession>
<dbReference type="Proteomes" id="UP001189624">
    <property type="component" value="Chromosome 2"/>
</dbReference>
<sequence length="113" mass="12985">MQGEKGQETTVALKSEANHIASFHAIALLLDHEDHIILYQKNLLRVFHYAQNLVGDDLLSQSNRALDHYEDQASVKQFLVSSYKKNVYPLLKQEIRQNHREQAFLAPGTLRSK</sequence>
<dbReference type="AlphaFoldDB" id="A0AA86V4G2"/>
<gene>
    <name evidence="1" type="ORF">AYBTSS11_LOCUS5117</name>
</gene>
<evidence type="ECO:0000313" key="2">
    <source>
        <dbReference type="Proteomes" id="UP001189624"/>
    </source>
</evidence>
<reference evidence="1" key="1">
    <citation type="submission" date="2023-10" db="EMBL/GenBank/DDBJ databases">
        <authorList>
            <person name="Domelevo Entfellner J.-B."/>
        </authorList>
    </citation>
    <scope>NUCLEOTIDE SEQUENCE</scope>
</reference>
<evidence type="ECO:0000313" key="1">
    <source>
        <dbReference type="EMBL" id="CAJ1931199.1"/>
    </source>
</evidence>
<dbReference type="EMBL" id="OY731399">
    <property type="protein sequence ID" value="CAJ1931199.1"/>
    <property type="molecule type" value="Genomic_DNA"/>
</dbReference>
<keyword evidence="2" id="KW-1185">Reference proteome</keyword>